<evidence type="ECO:0000256" key="1">
    <source>
        <dbReference type="SAM" id="Phobius"/>
    </source>
</evidence>
<dbReference type="EMBL" id="PDKW01000037">
    <property type="protein sequence ID" value="PGH59086.1"/>
    <property type="molecule type" value="Genomic_DNA"/>
</dbReference>
<keyword evidence="1" id="KW-0812">Transmembrane</keyword>
<evidence type="ECO:0000313" key="2">
    <source>
        <dbReference type="EMBL" id="PGH59086.1"/>
    </source>
</evidence>
<feature type="transmembrane region" description="Helical" evidence="1">
    <location>
        <begin position="38"/>
        <end position="58"/>
    </location>
</feature>
<reference evidence="3" key="1">
    <citation type="submission" date="2017-10" db="EMBL/GenBank/DDBJ databases">
        <authorList>
            <person name="Kravchenko I.K."/>
            <person name="Grouzdev D.S."/>
        </authorList>
    </citation>
    <scope>NUCLEOTIDE SEQUENCE [LARGE SCALE GENOMIC DNA]</scope>
    <source>
        <strain evidence="3">B2</strain>
    </source>
</reference>
<organism evidence="2 3">
    <name type="scientific">Azospirillum palustre</name>
    <dbReference type="NCBI Taxonomy" id="2044885"/>
    <lineage>
        <taxon>Bacteria</taxon>
        <taxon>Pseudomonadati</taxon>
        <taxon>Pseudomonadota</taxon>
        <taxon>Alphaproteobacteria</taxon>
        <taxon>Rhodospirillales</taxon>
        <taxon>Azospirillaceae</taxon>
        <taxon>Azospirillum</taxon>
    </lineage>
</organism>
<proteinExistence type="predicted"/>
<dbReference type="Proteomes" id="UP000225379">
    <property type="component" value="Unassembled WGS sequence"/>
</dbReference>
<accession>A0A2B8BJW4</accession>
<keyword evidence="3" id="KW-1185">Reference proteome</keyword>
<comment type="caution">
    <text evidence="2">The sequence shown here is derived from an EMBL/GenBank/DDBJ whole genome shotgun (WGS) entry which is preliminary data.</text>
</comment>
<name>A0A2B8BJW4_9PROT</name>
<keyword evidence="1" id="KW-1133">Transmembrane helix</keyword>
<gene>
    <name evidence="2" type="ORF">CRT60_03655</name>
</gene>
<sequence length="63" mass="7136">MSLVWFCACTYLLVSIVGLLEAEIRVKPGTSPLAVEIPWSTLCFALMYPASAMMRWIMLRTRP</sequence>
<protein>
    <submittedName>
        <fullName evidence="2">Uncharacterized protein</fullName>
    </submittedName>
</protein>
<evidence type="ECO:0000313" key="3">
    <source>
        <dbReference type="Proteomes" id="UP000225379"/>
    </source>
</evidence>
<dbReference type="AlphaFoldDB" id="A0A2B8BJW4"/>
<keyword evidence="1" id="KW-0472">Membrane</keyword>